<reference evidence="1 2" key="1">
    <citation type="submission" date="2022-07" db="EMBL/GenBank/DDBJ databases">
        <title>Genome-wide signatures of adaptation to extreme environments.</title>
        <authorList>
            <person name="Cho C.H."/>
            <person name="Yoon H.S."/>
        </authorList>
    </citation>
    <scope>NUCLEOTIDE SEQUENCE [LARGE SCALE GENOMIC DNA]</scope>
    <source>
        <strain evidence="1 2">108.79 E11</strain>
    </source>
</reference>
<dbReference type="Proteomes" id="UP001300502">
    <property type="component" value="Unassembled WGS sequence"/>
</dbReference>
<protein>
    <submittedName>
        <fullName evidence="1">Uncharacterized protein</fullName>
    </submittedName>
</protein>
<gene>
    <name evidence="1" type="ORF">GAYE_SCF15G3602</name>
</gene>
<organism evidence="1 2">
    <name type="scientific">Galdieria yellowstonensis</name>
    <dbReference type="NCBI Taxonomy" id="3028027"/>
    <lineage>
        <taxon>Eukaryota</taxon>
        <taxon>Rhodophyta</taxon>
        <taxon>Bangiophyceae</taxon>
        <taxon>Galdieriales</taxon>
        <taxon>Galdieriaceae</taxon>
        <taxon>Galdieria</taxon>
    </lineage>
</organism>
<comment type="caution">
    <text evidence="1">The sequence shown here is derived from an EMBL/GenBank/DDBJ whole genome shotgun (WGS) entry which is preliminary data.</text>
</comment>
<name>A0AAV9IE97_9RHOD</name>
<proteinExistence type="predicted"/>
<accession>A0AAV9IE97</accession>
<evidence type="ECO:0000313" key="2">
    <source>
        <dbReference type="Proteomes" id="UP001300502"/>
    </source>
</evidence>
<dbReference type="AlphaFoldDB" id="A0AAV9IE97"/>
<evidence type="ECO:0000313" key="1">
    <source>
        <dbReference type="EMBL" id="KAK4525693.1"/>
    </source>
</evidence>
<sequence length="284" mass="31925">MKLSLNLLGRPLRITQTGGLSGHVPHVLKQLAEFCVRFKQNSDFSEQDMKELMEKIGPEFFCTRNQVRLTPKRMPTFCAFLIASILRLQFRVREMVYSGLHNRREYVLDVANSLDFYYVCGPLDESSKQSDIMESTVYPYNLLKGGVCSSGKEVYSFNACKAFYDKYLSEDGISFVDQDSDYGPSIIIRVTGNCLSSSDEENSSSERGDLEKRTYVIGISLKCLPSSSPGFNLTMLKEEIGRAVHPVSSQLQLKDNNQMAIELIISNKYSADISEQISHAAGEN</sequence>
<dbReference type="EMBL" id="JANCYU010000032">
    <property type="protein sequence ID" value="KAK4525693.1"/>
    <property type="molecule type" value="Genomic_DNA"/>
</dbReference>
<keyword evidence="2" id="KW-1185">Reference proteome</keyword>